<protein>
    <submittedName>
        <fullName evidence="2">Uncharacterized protein</fullName>
    </submittedName>
</protein>
<evidence type="ECO:0000313" key="3">
    <source>
        <dbReference type="Proteomes" id="UP001237780"/>
    </source>
</evidence>
<evidence type="ECO:0000256" key="1">
    <source>
        <dbReference type="SAM" id="MobiDB-lite"/>
    </source>
</evidence>
<accession>A0ABU0SHN5</accession>
<dbReference type="Proteomes" id="UP001237780">
    <property type="component" value="Unassembled WGS sequence"/>
</dbReference>
<sequence length="185" mass="19530">MISLGGQAYRDMPNAFKFRKAGANATPQCTCQKTAGNFSTMGNPRELAKQPPKPVSPPVARPAPQTPPIAPAHPQQPTVTKQEPLPAATPPAKPALTEPAKPNEQPPVQTKIEPSTLPTKPVEKPSSIIELGKPAAAPNEAPLPKPLSVDKPIDPNRKVRVVGPTFLPDQGGAKDPQAQDRKIAP</sequence>
<evidence type="ECO:0000313" key="2">
    <source>
        <dbReference type="EMBL" id="MDQ0999430.1"/>
    </source>
</evidence>
<dbReference type="EMBL" id="JAUSZT010000003">
    <property type="protein sequence ID" value="MDQ0999430.1"/>
    <property type="molecule type" value="Genomic_DNA"/>
</dbReference>
<dbReference type="InterPro" id="IPR021293">
    <property type="entry name" value="DUF2865"/>
</dbReference>
<feature type="compositionally biased region" description="Polar residues" evidence="1">
    <location>
        <begin position="106"/>
        <end position="118"/>
    </location>
</feature>
<name>A0ABU0SHN5_9HYPH</name>
<organism evidence="2 3">
    <name type="scientific">Phyllobacterium ifriqiyense</name>
    <dbReference type="NCBI Taxonomy" id="314238"/>
    <lineage>
        <taxon>Bacteria</taxon>
        <taxon>Pseudomonadati</taxon>
        <taxon>Pseudomonadota</taxon>
        <taxon>Alphaproteobacteria</taxon>
        <taxon>Hyphomicrobiales</taxon>
        <taxon>Phyllobacteriaceae</taxon>
        <taxon>Phyllobacterium</taxon>
    </lineage>
</organism>
<feature type="region of interest" description="Disordered" evidence="1">
    <location>
        <begin position="36"/>
        <end position="185"/>
    </location>
</feature>
<proteinExistence type="predicted"/>
<reference evidence="2 3" key="1">
    <citation type="submission" date="2023-07" db="EMBL/GenBank/DDBJ databases">
        <title>Comparative genomics of wheat-associated soil bacteria to identify genetic determinants of phenazine resistance.</title>
        <authorList>
            <person name="Mouncey N."/>
        </authorList>
    </citation>
    <scope>NUCLEOTIDE SEQUENCE [LARGE SCALE GENOMIC DNA]</scope>
    <source>
        <strain evidence="2 3">W4I11</strain>
    </source>
</reference>
<gene>
    <name evidence="2" type="ORF">QFZ34_004612</name>
</gene>
<dbReference type="Pfam" id="PF11064">
    <property type="entry name" value="DUF2865"/>
    <property type="match status" value="1"/>
</dbReference>
<feature type="compositionally biased region" description="Pro residues" evidence="1">
    <location>
        <begin position="51"/>
        <end position="71"/>
    </location>
</feature>
<comment type="caution">
    <text evidence="2">The sequence shown here is derived from an EMBL/GenBank/DDBJ whole genome shotgun (WGS) entry which is preliminary data.</text>
</comment>
<keyword evidence="3" id="KW-1185">Reference proteome</keyword>